<name>A0ABQ9D0U9_9PASS</name>
<evidence type="ECO:0000313" key="2">
    <source>
        <dbReference type="Proteomes" id="UP001145742"/>
    </source>
</evidence>
<reference evidence="1" key="1">
    <citation type="submission" date="2019-10" db="EMBL/GenBank/DDBJ databases">
        <authorList>
            <person name="Soares A.E.R."/>
            <person name="Aleixo A."/>
            <person name="Schneider P."/>
            <person name="Miyaki C.Y."/>
            <person name="Schneider M.P."/>
            <person name="Mello C."/>
            <person name="Vasconcelos A.T.R."/>
        </authorList>
    </citation>
    <scope>NUCLEOTIDE SEQUENCE</scope>
    <source>
        <tissue evidence="1">Muscle</tissue>
    </source>
</reference>
<sequence length="119" mass="13187">MQQPMLDMVQGECVDLPPYTGYGFHIRYIKTTTTGEPKFIFELSCAEYGVGIAWPNLGTGEAVVRIKIKIDIEGSGQQGNSEPKAGFEHQTAFKHKGKLQGDKQEAEGIHILHNVKIRS</sequence>
<protein>
    <submittedName>
        <fullName evidence="1">Uncharacterized protein</fullName>
    </submittedName>
</protein>
<accession>A0ABQ9D0U9</accession>
<comment type="caution">
    <text evidence="1">The sequence shown here is derived from an EMBL/GenBank/DDBJ whole genome shotgun (WGS) entry which is preliminary data.</text>
</comment>
<organism evidence="1 2">
    <name type="scientific">Willisornis vidua</name>
    <name type="common">Xingu scale-backed antbird</name>
    <dbReference type="NCBI Taxonomy" id="1566151"/>
    <lineage>
        <taxon>Eukaryota</taxon>
        <taxon>Metazoa</taxon>
        <taxon>Chordata</taxon>
        <taxon>Craniata</taxon>
        <taxon>Vertebrata</taxon>
        <taxon>Euteleostomi</taxon>
        <taxon>Archelosauria</taxon>
        <taxon>Archosauria</taxon>
        <taxon>Dinosauria</taxon>
        <taxon>Saurischia</taxon>
        <taxon>Theropoda</taxon>
        <taxon>Coelurosauria</taxon>
        <taxon>Aves</taxon>
        <taxon>Neognathae</taxon>
        <taxon>Neoaves</taxon>
        <taxon>Telluraves</taxon>
        <taxon>Australaves</taxon>
        <taxon>Passeriformes</taxon>
        <taxon>Thamnophilidae</taxon>
        <taxon>Willisornis</taxon>
    </lineage>
</organism>
<dbReference type="Proteomes" id="UP001145742">
    <property type="component" value="Unassembled WGS sequence"/>
</dbReference>
<proteinExistence type="predicted"/>
<keyword evidence="2" id="KW-1185">Reference proteome</keyword>
<gene>
    <name evidence="1" type="ORF">WISP_113622</name>
</gene>
<dbReference type="EMBL" id="WHWB01034464">
    <property type="protein sequence ID" value="KAJ7409576.1"/>
    <property type="molecule type" value="Genomic_DNA"/>
</dbReference>
<evidence type="ECO:0000313" key="1">
    <source>
        <dbReference type="EMBL" id="KAJ7409576.1"/>
    </source>
</evidence>